<keyword evidence="1" id="KW-0472">Membrane</keyword>
<accession>A0A1D7QIA3</accession>
<dbReference type="KEGG" id="psty:BFS30_15190"/>
<dbReference type="Proteomes" id="UP000094313">
    <property type="component" value="Chromosome"/>
</dbReference>
<sequence>MNNIIHIFVLVGFLLNCFTRIVKGSTQSFQSSDRHRGFCFYIRVALLRLGADVSVDFFHLVGLVRFKIGFVVFIFSQ</sequence>
<keyword evidence="1" id="KW-1133">Transmembrane helix</keyword>
<gene>
    <name evidence="2" type="ORF">BFS30_15190</name>
</gene>
<keyword evidence="3" id="KW-1185">Reference proteome</keyword>
<keyword evidence="1" id="KW-0812">Transmembrane</keyword>
<protein>
    <submittedName>
        <fullName evidence="2">Uncharacterized protein</fullName>
    </submittedName>
</protein>
<name>A0A1D7QIA3_9SPHI</name>
<feature type="transmembrane region" description="Helical" evidence="1">
    <location>
        <begin position="57"/>
        <end position="75"/>
    </location>
</feature>
<reference evidence="2 3" key="1">
    <citation type="submission" date="2016-08" db="EMBL/GenBank/DDBJ databases">
        <authorList>
            <person name="Seilhamer J.J."/>
        </authorList>
    </citation>
    <scope>NUCLEOTIDE SEQUENCE [LARGE SCALE GENOMIC DNA]</scope>
    <source>
        <strain evidence="2 3">DX4</strain>
    </source>
</reference>
<organism evidence="2 3">
    <name type="scientific">Pedobacter steynii</name>
    <dbReference type="NCBI Taxonomy" id="430522"/>
    <lineage>
        <taxon>Bacteria</taxon>
        <taxon>Pseudomonadati</taxon>
        <taxon>Bacteroidota</taxon>
        <taxon>Sphingobacteriia</taxon>
        <taxon>Sphingobacteriales</taxon>
        <taxon>Sphingobacteriaceae</taxon>
        <taxon>Pedobacter</taxon>
    </lineage>
</organism>
<evidence type="ECO:0000313" key="3">
    <source>
        <dbReference type="Proteomes" id="UP000094313"/>
    </source>
</evidence>
<evidence type="ECO:0000256" key="1">
    <source>
        <dbReference type="SAM" id="Phobius"/>
    </source>
</evidence>
<evidence type="ECO:0000313" key="2">
    <source>
        <dbReference type="EMBL" id="AOM78404.1"/>
    </source>
</evidence>
<dbReference type="AlphaFoldDB" id="A0A1D7QIA3"/>
<proteinExistence type="predicted"/>
<dbReference type="EMBL" id="CP017141">
    <property type="protein sequence ID" value="AOM78404.1"/>
    <property type="molecule type" value="Genomic_DNA"/>
</dbReference>